<comment type="caution">
    <text evidence="1">The sequence shown here is derived from an EMBL/GenBank/DDBJ whole genome shotgun (WGS) entry which is preliminary data.</text>
</comment>
<organism evidence="1 2">
    <name type="scientific">Portunus trituberculatus</name>
    <name type="common">Swimming crab</name>
    <name type="synonym">Neptunus trituberculatus</name>
    <dbReference type="NCBI Taxonomy" id="210409"/>
    <lineage>
        <taxon>Eukaryota</taxon>
        <taxon>Metazoa</taxon>
        <taxon>Ecdysozoa</taxon>
        <taxon>Arthropoda</taxon>
        <taxon>Crustacea</taxon>
        <taxon>Multicrustacea</taxon>
        <taxon>Malacostraca</taxon>
        <taxon>Eumalacostraca</taxon>
        <taxon>Eucarida</taxon>
        <taxon>Decapoda</taxon>
        <taxon>Pleocyemata</taxon>
        <taxon>Brachyura</taxon>
        <taxon>Eubrachyura</taxon>
        <taxon>Portunoidea</taxon>
        <taxon>Portunidae</taxon>
        <taxon>Portuninae</taxon>
        <taxon>Portunus</taxon>
    </lineage>
</organism>
<dbReference type="EMBL" id="VSRR010004208">
    <property type="protein sequence ID" value="MPC38910.1"/>
    <property type="molecule type" value="Genomic_DNA"/>
</dbReference>
<evidence type="ECO:0000313" key="1">
    <source>
        <dbReference type="EMBL" id="MPC38910.1"/>
    </source>
</evidence>
<keyword evidence="2" id="KW-1185">Reference proteome</keyword>
<evidence type="ECO:0000313" key="2">
    <source>
        <dbReference type="Proteomes" id="UP000324222"/>
    </source>
</evidence>
<gene>
    <name evidence="1" type="ORF">E2C01_032427</name>
</gene>
<accession>A0A5B7EV91</accession>
<reference evidence="1 2" key="1">
    <citation type="submission" date="2019-05" db="EMBL/GenBank/DDBJ databases">
        <title>Another draft genome of Portunus trituberculatus and its Hox gene families provides insights of decapod evolution.</title>
        <authorList>
            <person name="Jeong J.-H."/>
            <person name="Song I."/>
            <person name="Kim S."/>
            <person name="Choi T."/>
            <person name="Kim D."/>
            <person name="Ryu S."/>
            <person name="Kim W."/>
        </authorList>
    </citation>
    <scope>NUCLEOTIDE SEQUENCE [LARGE SCALE GENOMIC DNA]</scope>
    <source>
        <tissue evidence="1">Muscle</tissue>
    </source>
</reference>
<sequence length="81" mass="8647">MQNFGTHASHTVCTDSKIAWQKELSSQPASTTGNVLPSITPSVNLSIAAKVTSTCVSGVLSLSLYEQSYLIPSIIPIHKFI</sequence>
<dbReference type="Proteomes" id="UP000324222">
    <property type="component" value="Unassembled WGS sequence"/>
</dbReference>
<name>A0A5B7EV91_PORTR</name>
<proteinExistence type="predicted"/>
<protein>
    <submittedName>
        <fullName evidence="1">Uncharacterized protein</fullName>
    </submittedName>
</protein>
<dbReference type="AlphaFoldDB" id="A0A5B7EV91"/>